<dbReference type="RefSeq" id="WP_062920961.1">
    <property type="nucleotide sequence ID" value="NZ_BIIJ01000013.1"/>
</dbReference>
<evidence type="ECO:0000313" key="1">
    <source>
        <dbReference type="EMBL" id="VGL99761.1"/>
    </source>
</evidence>
<evidence type="ECO:0008006" key="2">
    <source>
        <dbReference type="Google" id="ProtNLM"/>
    </source>
</evidence>
<organism evidence="1">
    <name type="scientific">Klebsiella pneumoniae</name>
    <dbReference type="NCBI Taxonomy" id="573"/>
    <lineage>
        <taxon>Bacteria</taxon>
        <taxon>Pseudomonadati</taxon>
        <taxon>Pseudomonadota</taxon>
        <taxon>Gammaproteobacteria</taxon>
        <taxon>Enterobacterales</taxon>
        <taxon>Enterobacteriaceae</taxon>
        <taxon>Klebsiella/Raoultella group</taxon>
        <taxon>Klebsiella</taxon>
        <taxon>Klebsiella pneumoniae complex</taxon>
    </lineage>
</organism>
<gene>
    <name evidence="1" type="ORF">SAMEA4873556_00007</name>
</gene>
<proteinExistence type="predicted"/>
<protein>
    <recommendedName>
        <fullName evidence="2">DUF4760 domain-containing protein</fullName>
    </recommendedName>
</protein>
<sequence>MDFSEIQSNTWIFSIGSILLVFIGWKVVYHNAKKIATRSESKALVDHVLKLSNESVDIAIKYWSSKDDADDDFIMTSRAFTISFGSKMSQILNFIGNLERRDICIDYALAASFQDDATLSVENKKNMTMEEKHEKCQLIVDSSLKFIGNLYSEFEKTHPPYSKVKYFPYYLEHFEPYCHYCSKSYD</sequence>
<reference evidence="1" key="1">
    <citation type="submission" date="2019-03" db="EMBL/GenBank/DDBJ databases">
        <authorList>
            <consortium name="Pathogen Informatics"/>
        </authorList>
    </citation>
    <scope>NUCLEOTIDE SEQUENCE</scope>
    <source>
        <strain evidence="1">5012STDY7626355</strain>
    </source>
</reference>
<dbReference type="EMBL" id="CAAHDC010000001">
    <property type="protein sequence ID" value="VGL99761.1"/>
    <property type="molecule type" value="Genomic_DNA"/>
</dbReference>
<accession>A0A486RCZ4</accession>
<dbReference type="AlphaFoldDB" id="A0A486RCZ4"/>
<name>A0A486RCZ4_KLEPN</name>